<keyword evidence="10" id="KW-1185">Reference proteome</keyword>
<evidence type="ECO:0000313" key="10">
    <source>
        <dbReference type="Proteomes" id="UP000837675"/>
    </source>
</evidence>
<dbReference type="GO" id="GO:0010468">
    <property type="term" value="P:regulation of gene expression"/>
    <property type="evidence" value="ECO:0007669"/>
    <property type="project" value="TreeGrafter"/>
</dbReference>
<keyword evidence="7 8" id="KW-0472">Membrane</keyword>
<feature type="binding site" evidence="8">
    <location>
        <position position="132"/>
    </location>
    <ligand>
        <name>Fe cation</name>
        <dbReference type="ChEBI" id="CHEBI:24875"/>
        <label>2</label>
    </ligand>
</feature>
<dbReference type="PANTHER" id="PTHR11237">
    <property type="entry name" value="COENZYME Q10 BIOSYNTHESIS PROTEIN 7"/>
    <property type="match status" value="1"/>
</dbReference>
<evidence type="ECO:0000256" key="1">
    <source>
        <dbReference type="ARBA" id="ARBA00004749"/>
    </source>
</evidence>
<keyword evidence="8" id="KW-0496">Mitochondrion</keyword>
<dbReference type="InterPro" id="IPR009078">
    <property type="entry name" value="Ferritin-like_SF"/>
</dbReference>
<comment type="caution">
    <text evidence="9">The sequence shown here is derived from an EMBL/GenBank/DDBJ whole genome shotgun (WGS) entry which is preliminary data.</text>
</comment>
<evidence type="ECO:0000256" key="2">
    <source>
        <dbReference type="ARBA" id="ARBA00022688"/>
    </source>
</evidence>
<evidence type="ECO:0000256" key="4">
    <source>
        <dbReference type="ARBA" id="ARBA00023002"/>
    </source>
</evidence>
<gene>
    <name evidence="9" type="ORF">MHYMCMPASI_00147</name>
</gene>
<evidence type="ECO:0000256" key="6">
    <source>
        <dbReference type="ARBA" id="ARBA00023033"/>
    </source>
</evidence>
<dbReference type="GO" id="GO:2000377">
    <property type="term" value="P:regulation of reactive oxygen species metabolic process"/>
    <property type="evidence" value="ECO:0007669"/>
    <property type="project" value="TreeGrafter"/>
</dbReference>
<feature type="binding site" evidence="8">
    <location>
        <position position="49"/>
    </location>
    <ligand>
        <name>Fe cation</name>
        <dbReference type="ChEBI" id="CHEBI:24875"/>
        <label>1</label>
    </ligand>
</feature>
<dbReference type="GO" id="GO:0006744">
    <property type="term" value="P:ubiquinone biosynthetic process"/>
    <property type="evidence" value="ECO:0007669"/>
    <property type="project" value="UniProtKB-UniRule"/>
</dbReference>
<comment type="similarity">
    <text evidence="8">Belongs to the COQ7 family.</text>
</comment>
<feature type="binding site" evidence="8">
    <location>
        <position position="46"/>
    </location>
    <ligand>
        <name>Fe cation</name>
        <dbReference type="ChEBI" id="CHEBI:24875"/>
        <label>2</label>
    </ligand>
</feature>
<evidence type="ECO:0000256" key="5">
    <source>
        <dbReference type="ARBA" id="ARBA00023004"/>
    </source>
</evidence>
<comment type="function">
    <text evidence="8">Catalyzes the hydroxylation of 2-polyprenyl-3-methyl-6-methoxy-1,4-benzoquinol (DMQH2) during ubiquinone biosynthesis. Has also a structural role in the COQ enzyme complex, stabilizing other COQ polypeptides. Involved in lifespan determination in a ubiquinone-independent manner.</text>
</comment>
<keyword evidence="8" id="KW-0999">Mitochondrion inner membrane</keyword>
<comment type="catalytic activity">
    <reaction evidence="8">
        <text>a 5-methoxy-2-methyl-3-(all-trans-polyprenyl)benzene-1,4-diol + AH2 + O2 = a 3-demethylubiquinol + A + H2O</text>
        <dbReference type="Rhea" id="RHEA:50908"/>
        <dbReference type="Rhea" id="RHEA-COMP:10859"/>
        <dbReference type="Rhea" id="RHEA-COMP:10914"/>
        <dbReference type="ChEBI" id="CHEBI:13193"/>
        <dbReference type="ChEBI" id="CHEBI:15377"/>
        <dbReference type="ChEBI" id="CHEBI:15379"/>
        <dbReference type="ChEBI" id="CHEBI:17499"/>
        <dbReference type="ChEBI" id="CHEBI:84167"/>
        <dbReference type="ChEBI" id="CHEBI:84422"/>
        <dbReference type="EC" id="1.14.99.60"/>
    </reaction>
</comment>
<comment type="cofactor">
    <cofactor evidence="8">
        <name>Fe cation</name>
        <dbReference type="ChEBI" id="CHEBI:24875"/>
    </cofactor>
    <text evidence="8">Binds 2 iron ions per subunit.</text>
</comment>
<dbReference type="GO" id="GO:0005634">
    <property type="term" value="C:nucleus"/>
    <property type="evidence" value="ECO:0007669"/>
    <property type="project" value="TreeGrafter"/>
</dbReference>
<keyword evidence="4 8" id="KW-0560">Oxidoreductase</keyword>
<evidence type="ECO:0000256" key="7">
    <source>
        <dbReference type="ARBA" id="ARBA00023136"/>
    </source>
</evidence>
<dbReference type="SUPFAM" id="SSF47240">
    <property type="entry name" value="Ferritin-like"/>
    <property type="match status" value="1"/>
</dbReference>
<dbReference type="InterPro" id="IPR011566">
    <property type="entry name" value="Ubq_synth_Coq7"/>
</dbReference>
<feature type="binding site" evidence="8">
    <location>
        <position position="16"/>
    </location>
    <ligand>
        <name>Fe cation</name>
        <dbReference type="ChEBI" id="CHEBI:24875"/>
        <label>1</label>
    </ligand>
</feature>
<feature type="binding site" evidence="8">
    <location>
        <position position="98"/>
    </location>
    <ligand>
        <name>Fe cation</name>
        <dbReference type="ChEBI" id="CHEBI:24875"/>
        <label>2</label>
    </ligand>
</feature>
<keyword evidence="2 8" id="KW-0831">Ubiquinone biosynthesis</keyword>
<dbReference type="GO" id="GO:0046872">
    <property type="term" value="F:metal ion binding"/>
    <property type="evidence" value="ECO:0007669"/>
    <property type="project" value="UniProtKB-KW"/>
</dbReference>
<dbReference type="Pfam" id="PF03232">
    <property type="entry name" value="COQ7"/>
    <property type="match status" value="1"/>
</dbReference>
<comment type="subunit">
    <text evidence="8">Component of a multi-subunit COQ enzyme complex.</text>
</comment>
<reference evidence="9" key="1">
    <citation type="submission" date="2021-06" db="EMBL/GenBank/DDBJ databases">
        <authorList>
            <person name="Nardi T."/>
            <person name="Nardi T."/>
        </authorList>
    </citation>
    <scope>NUCLEOTIDE SEQUENCE</scope>
</reference>
<protein>
    <recommendedName>
        <fullName evidence="8">5-demethoxyubiquinone hydroxylase, mitochondrial</fullName>
        <shortName evidence="8">DMQ hydroxylase</shortName>
        <ecNumber evidence="8">1.14.99.60</ecNumber>
    </recommendedName>
    <alternativeName>
        <fullName evidence="8">Ubiquinone biosynthesis monooxygenase COQ7</fullName>
    </alternativeName>
</protein>
<dbReference type="AlphaFoldDB" id="A0A8S4BV96"/>
<keyword evidence="3 8" id="KW-0479">Metal-binding</keyword>
<dbReference type="PANTHER" id="PTHR11237:SF4">
    <property type="entry name" value="5-DEMETHOXYUBIQUINONE HYDROXYLASE, MITOCHONDRIAL"/>
    <property type="match status" value="1"/>
</dbReference>
<organism evidence="9 10">
    <name type="scientific">Hyalomma marginatum</name>
    <dbReference type="NCBI Taxonomy" id="34627"/>
    <lineage>
        <taxon>Eukaryota</taxon>
        <taxon>Metazoa</taxon>
        <taxon>Ecdysozoa</taxon>
        <taxon>Arthropoda</taxon>
        <taxon>Chelicerata</taxon>
        <taxon>Arachnida</taxon>
        <taxon>Acari</taxon>
        <taxon>Parasitiformes</taxon>
        <taxon>Ixodida</taxon>
        <taxon>Ixodoidea</taxon>
        <taxon>Ixodidae</taxon>
        <taxon>Hyalomminae</taxon>
        <taxon>Hyalomma</taxon>
    </lineage>
</organism>
<evidence type="ECO:0000256" key="3">
    <source>
        <dbReference type="ARBA" id="ARBA00022723"/>
    </source>
</evidence>
<keyword evidence="6 8" id="KW-0503">Monooxygenase</keyword>
<dbReference type="GO" id="GO:0008682">
    <property type="term" value="F:3-demethoxyubiquinol 3-hydroxylase activity"/>
    <property type="evidence" value="ECO:0007669"/>
    <property type="project" value="UniProtKB-EC"/>
</dbReference>
<dbReference type="GO" id="GO:0031314">
    <property type="term" value="C:extrinsic component of mitochondrial inner membrane"/>
    <property type="evidence" value="ECO:0007669"/>
    <property type="project" value="UniProtKB-UniRule"/>
</dbReference>
<dbReference type="HAMAP" id="MF_01658">
    <property type="entry name" value="COQ7"/>
    <property type="match status" value="1"/>
</dbReference>
<dbReference type="Proteomes" id="UP000837675">
    <property type="component" value="Unassembled WGS sequence"/>
</dbReference>
<feature type="binding site" evidence="8">
    <location>
        <position position="135"/>
    </location>
    <ligand>
        <name>Fe cation</name>
        <dbReference type="ChEBI" id="CHEBI:24875"/>
        <label>2</label>
    </ligand>
</feature>
<keyword evidence="5 8" id="KW-0408">Iron</keyword>
<comment type="pathway">
    <text evidence="1 8">Cofactor biosynthesis; ubiquinone biosynthesis.</text>
</comment>
<accession>A0A8S4BV96</accession>
<evidence type="ECO:0000256" key="8">
    <source>
        <dbReference type="HAMAP-Rule" id="MF_03194"/>
    </source>
</evidence>
<dbReference type="CDD" id="cd01042">
    <property type="entry name" value="DMQH"/>
    <property type="match status" value="1"/>
</dbReference>
<sequence length="170" mass="19399">MSKKIAEIIRVNQAGEYGAKRIYEGQMAALATSSSLEKIEHMYEQELEHLHYFNQEMLRKRVRPTLVSPIWNIGAYALGYISGKLGVKAAMACTAAVEEMIEAHYQRHIDYLENCQEEQSLKEKIKKFQNDETEHKITGLNNSAEDLPYQILKAGVRSLTKLAIKISKKI</sequence>
<comment type="subcellular location">
    <subcellularLocation>
        <location evidence="8">Mitochondrion inner membrane</location>
        <topology evidence="8">Peripheral membrane protein</topology>
        <orientation evidence="8">Matrix side</orientation>
    </subcellularLocation>
</comment>
<name>A0A8S4BV96_9ACAR</name>
<dbReference type="EC" id="1.14.99.60" evidence="8"/>
<feature type="binding site" evidence="8">
    <location>
        <position position="46"/>
    </location>
    <ligand>
        <name>Fe cation</name>
        <dbReference type="ChEBI" id="CHEBI:24875"/>
        <label>1</label>
    </ligand>
</feature>
<evidence type="ECO:0000313" key="9">
    <source>
        <dbReference type="EMBL" id="CAG7589447.1"/>
    </source>
</evidence>
<dbReference type="GO" id="GO:0008340">
    <property type="term" value="P:determination of adult lifespan"/>
    <property type="evidence" value="ECO:0007669"/>
    <property type="project" value="TreeGrafter"/>
</dbReference>
<dbReference type="GO" id="GO:0016709">
    <property type="term" value="F:oxidoreductase activity, acting on paired donors, with incorporation or reduction of molecular oxygen, NAD(P)H as one donor, and incorporation of one atom of oxygen"/>
    <property type="evidence" value="ECO:0007669"/>
    <property type="project" value="UniProtKB-UniRule"/>
</dbReference>
<feature type="binding site" evidence="8">
    <location>
        <position position="132"/>
    </location>
    <ligand>
        <name>Fe cation</name>
        <dbReference type="ChEBI" id="CHEBI:24875"/>
        <label>1</label>
    </ligand>
</feature>
<proteinExistence type="inferred from homology"/>
<dbReference type="EMBL" id="CAJVAF010000038">
    <property type="protein sequence ID" value="CAG7589447.1"/>
    <property type="molecule type" value="Genomic_DNA"/>
</dbReference>